<dbReference type="InterPro" id="IPR012654">
    <property type="entry name" value="CHP02391"/>
</dbReference>
<evidence type="ECO:0000313" key="2">
    <source>
        <dbReference type="EMBL" id="KKK66471.1"/>
    </source>
</evidence>
<dbReference type="Pfam" id="PF09509">
    <property type="entry name" value="Hypoth_Ymh"/>
    <property type="match status" value="1"/>
</dbReference>
<dbReference type="AlphaFoldDB" id="A0A0F9A2R0"/>
<dbReference type="EMBL" id="LAZR01060061">
    <property type="protein sequence ID" value="KKK66471.1"/>
    <property type="molecule type" value="Genomic_DNA"/>
</dbReference>
<protein>
    <recommendedName>
        <fullName evidence="1">Conserved hypothetical protein CHP02391 domain-containing protein</fullName>
    </recommendedName>
</protein>
<gene>
    <name evidence="2" type="ORF">LCGC14_2963740</name>
</gene>
<feature type="non-terminal residue" evidence="2">
    <location>
        <position position="1"/>
    </location>
</feature>
<sequence>LITKKDFQYPSITNFNANTIRILKDLATTYDLDAVSEFYINLHTEVKEHSLELFNDGHYAQAIFESAKALNNYVKEKAGIINRDLSDAMSRIFNENNPIIKLNNLTTRSDKDEQEGFRFLYMGAMKGIRNPKAHDTVKQENKNRTLEYLAFLSLLFRRAKEGKL</sequence>
<comment type="caution">
    <text evidence="2">The sequence shown here is derived from an EMBL/GenBank/DDBJ whole genome shotgun (WGS) entry which is preliminary data.</text>
</comment>
<name>A0A0F9A2R0_9ZZZZ</name>
<reference evidence="2" key="1">
    <citation type="journal article" date="2015" name="Nature">
        <title>Complex archaea that bridge the gap between prokaryotes and eukaryotes.</title>
        <authorList>
            <person name="Spang A."/>
            <person name="Saw J.H."/>
            <person name="Jorgensen S.L."/>
            <person name="Zaremba-Niedzwiedzka K."/>
            <person name="Martijn J."/>
            <person name="Lind A.E."/>
            <person name="van Eijk R."/>
            <person name="Schleper C."/>
            <person name="Guy L."/>
            <person name="Ettema T.J."/>
        </authorList>
    </citation>
    <scope>NUCLEOTIDE SEQUENCE</scope>
</reference>
<evidence type="ECO:0000259" key="1">
    <source>
        <dbReference type="Pfam" id="PF09509"/>
    </source>
</evidence>
<dbReference type="NCBIfam" id="TIGR02391">
    <property type="entry name" value="hypoth_ymh"/>
    <property type="match status" value="1"/>
</dbReference>
<organism evidence="2">
    <name type="scientific">marine sediment metagenome</name>
    <dbReference type="NCBI Taxonomy" id="412755"/>
    <lineage>
        <taxon>unclassified sequences</taxon>
        <taxon>metagenomes</taxon>
        <taxon>ecological metagenomes</taxon>
    </lineage>
</organism>
<feature type="domain" description="Conserved hypothetical protein CHP02391" evidence="1">
    <location>
        <begin position="41"/>
        <end position="158"/>
    </location>
</feature>
<proteinExistence type="predicted"/>
<accession>A0A0F9A2R0</accession>